<dbReference type="PROSITE" id="PS51257">
    <property type="entry name" value="PROKAR_LIPOPROTEIN"/>
    <property type="match status" value="1"/>
</dbReference>
<reference evidence="1 2" key="1">
    <citation type="submission" date="2024-03" db="EMBL/GenBank/DDBJ databases">
        <title>Two novel species of the genus Flavobacterium exhibiting potentially degradation of complex polysaccharides.</title>
        <authorList>
            <person name="Lian X."/>
        </authorList>
    </citation>
    <scope>NUCLEOTIDE SEQUENCE [LARGE SCALE GENOMIC DNA]</scope>
    <source>
        <strain evidence="2">j3</strain>
    </source>
</reference>
<evidence type="ECO:0000313" key="1">
    <source>
        <dbReference type="EMBL" id="MEM0543075.1"/>
    </source>
</evidence>
<keyword evidence="2" id="KW-1185">Reference proteome</keyword>
<accession>A0ABU9N5T2</accession>
<gene>
    <name evidence="1" type="ORF">WFZ85_10625</name>
</gene>
<dbReference type="RefSeq" id="WP_342696277.1">
    <property type="nucleotide sequence ID" value="NZ_JBCGDO010000014.1"/>
</dbReference>
<dbReference type="EMBL" id="JBCGDO010000014">
    <property type="protein sequence ID" value="MEM0543075.1"/>
    <property type="molecule type" value="Genomic_DNA"/>
</dbReference>
<proteinExistence type="predicted"/>
<protein>
    <submittedName>
        <fullName evidence="1">Uncharacterized protein</fullName>
    </submittedName>
</protein>
<evidence type="ECO:0000313" key="2">
    <source>
        <dbReference type="Proteomes" id="UP001460072"/>
    </source>
</evidence>
<dbReference type="Proteomes" id="UP001460072">
    <property type="component" value="Unassembled WGS sequence"/>
</dbReference>
<sequence>MKKLYLLFLLIGISCVGQQELPISETYLYNETYWELQPRNVLMKSITATEDGIFFYNCQK</sequence>
<organism evidence="1 2">
    <name type="scientific">Flavobacterium aureirubrum</name>
    <dbReference type="NCBI Taxonomy" id="3133147"/>
    <lineage>
        <taxon>Bacteria</taxon>
        <taxon>Pseudomonadati</taxon>
        <taxon>Bacteroidota</taxon>
        <taxon>Flavobacteriia</taxon>
        <taxon>Flavobacteriales</taxon>
        <taxon>Flavobacteriaceae</taxon>
        <taxon>Flavobacterium</taxon>
    </lineage>
</organism>
<name>A0ABU9N5T2_9FLAO</name>
<comment type="caution">
    <text evidence="1">The sequence shown here is derived from an EMBL/GenBank/DDBJ whole genome shotgun (WGS) entry which is preliminary data.</text>
</comment>